<sequence>MTDPKEVSSFSMERKECAKCGAVWLDGQHMWTGTGNKGNEMDLAGLVCNSLSKEDPDYTTCINPKRGEIGGQTWAYRRGYIDGALKSKRDSLDELNNMMNP</sequence>
<dbReference type="Proteomes" id="UP000221345">
    <property type="component" value="Segment"/>
</dbReference>
<dbReference type="EMBL" id="KX349313">
    <property type="protein sequence ID" value="AOO16444.1"/>
    <property type="molecule type" value="Genomic_DNA"/>
</dbReference>
<protein>
    <submittedName>
        <fullName evidence="1">Uncharacterized protein</fullName>
    </submittedName>
</protein>
<keyword evidence="2" id="KW-1185">Reference proteome</keyword>
<evidence type="ECO:0000313" key="1">
    <source>
        <dbReference type="EMBL" id="AOO16444.1"/>
    </source>
</evidence>
<proteinExistence type="predicted"/>
<organism evidence="1 2">
    <name type="scientific">Cyanophage S-RIM12 isolate RW_06_0310</name>
    <dbReference type="NCBI Taxonomy" id="2790659"/>
    <lineage>
        <taxon>Viruses</taxon>
        <taxon>Duplodnaviria</taxon>
        <taxon>Heunggongvirae</taxon>
        <taxon>Uroviricota</taxon>
        <taxon>Caudoviricetes</taxon>
        <taxon>Pantevenvirales</taxon>
        <taxon>Kyanoviridae</taxon>
        <taxon>Brizovirus</taxon>
        <taxon>Brizovirus rhodeisland06</taxon>
    </lineage>
</organism>
<gene>
    <name evidence="1" type="ORF">RW060310_102</name>
</gene>
<accession>A0A1D7SRZ5</accession>
<name>A0A1D7SRZ5_9CAUD</name>
<reference evidence="1 2" key="1">
    <citation type="journal article" date="2016" name="Environ. Microbiol.">
        <title>Genomic diversification of marine cyanophages into stable ecotypes.</title>
        <authorList>
            <person name="Marston M.F."/>
            <person name="Martiny J.B."/>
        </authorList>
    </citation>
    <scope>NUCLEOTIDE SEQUENCE [LARGE SCALE GENOMIC DNA]</scope>
    <source>
        <strain evidence="1">RW_06_0310</strain>
    </source>
</reference>
<evidence type="ECO:0000313" key="2">
    <source>
        <dbReference type="Proteomes" id="UP000221345"/>
    </source>
</evidence>